<evidence type="ECO:0000256" key="2">
    <source>
        <dbReference type="ARBA" id="ARBA00023034"/>
    </source>
</evidence>
<organism evidence="5 6">
    <name type="scientific">Amycolatopsis jiangsuensis</name>
    <dbReference type="NCBI Taxonomy" id="1181879"/>
    <lineage>
        <taxon>Bacteria</taxon>
        <taxon>Bacillati</taxon>
        <taxon>Actinomycetota</taxon>
        <taxon>Actinomycetes</taxon>
        <taxon>Pseudonocardiales</taxon>
        <taxon>Pseudonocardiaceae</taxon>
        <taxon>Amycolatopsis</taxon>
    </lineage>
</organism>
<dbReference type="PANTHER" id="PTHR12704">
    <property type="entry name" value="TRANS-GOLGI PROTEIN GMX33"/>
    <property type="match status" value="1"/>
</dbReference>
<name>A0A840J0V6_9PSEU</name>
<keyword evidence="6" id="KW-1185">Reference proteome</keyword>
<evidence type="ECO:0000313" key="6">
    <source>
        <dbReference type="Proteomes" id="UP000581769"/>
    </source>
</evidence>
<evidence type="ECO:0008006" key="7">
    <source>
        <dbReference type="Google" id="ProtNLM"/>
    </source>
</evidence>
<dbReference type="EMBL" id="JACHMG010000001">
    <property type="protein sequence ID" value="MBB4688731.1"/>
    <property type="molecule type" value="Genomic_DNA"/>
</dbReference>
<dbReference type="GO" id="GO:0012505">
    <property type="term" value="C:endomembrane system"/>
    <property type="evidence" value="ECO:0007669"/>
    <property type="project" value="UniProtKB-ARBA"/>
</dbReference>
<evidence type="ECO:0000313" key="5">
    <source>
        <dbReference type="EMBL" id="MBB4688731.1"/>
    </source>
</evidence>
<dbReference type="RefSeq" id="WP_184783370.1">
    <property type="nucleotide sequence ID" value="NZ_JACHMG010000001.1"/>
</dbReference>
<dbReference type="GO" id="GO:0048194">
    <property type="term" value="P:Golgi vesicle budding"/>
    <property type="evidence" value="ECO:0007669"/>
    <property type="project" value="TreeGrafter"/>
</dbReference>
<proteinExistence type="predicted"/>
<dbReference type="GO" id="GO:0043001">
    <property type="term" value="P:Golgi to plasma membrane protein transport"/>
    <property type="evidence" value="ECO:0007669"/>
    <property type="project" value="TreeGrafter"/>
</dbReference>
<evidence type="ECO:0000256" key="1">
    <source>
        <dbReference type="ARBA" id="ARBA00004255"/>
    </source>
</evidence>
<sequence>MPELTIAEEVVLIALDDEKGAGASRLGVDYAVAGACLVDLVLAQRITVGDDDVITVVQPTPTGTPHLDRTLEAITRGKNTKVAKALRRTRRSASRAAIAALVERGVLHQERARVLGVFPTHRYPQREGAAEAEVRARLAETVVKGQPADDRTAALIGLLYSGKLWRKAVPEGERGQVKAQMREISEGQNISPAVRQAIARTRGAIIAMASSGG</sequence>
<comment type="caution">
    <text evidence="5">The sequence shown here is derived from an EMBL/GenBank/DDBJ whole genome shotgun (WGS) entry which is preliminary data.</text>
</comment>
<comment type="subcellular location">
    <subcellularLocation>
        <location evidence="1">Golgi apparatus membrane</location>
        <topology evidence="1">Peripheral membrane protein</topology>
        <orientation evidence="1">Cytoplasmic side</orientation>
    </subcellularLocation>
</comment>
<dbReference type="Pfam" id="PF05719">
    <property type="entry name" value="GPP34"/>
    <property type="match status" value="1"/>
</dbReference>
<accession>A0A840J0V6</accession>
<dbReference type="Proteomes" id="UP000581769">
    <property type="component" value="Unassembled WGS sequence"/>
</dbReference>
<dbReference type="GO" id="GO:0007030">
    <property type="term" value="P:Golgi organization"/>
    <property type="evidence" value="ECO:0007669"/>
    <property type="project" value="TreeGrafter"/>
</dbReference>
<dbReference type="Gene3D" id="1.10.3630.10">
    <property type="entry name" value="yeast vps74-n-term truncation variant domain like"/>
    <property type="match status" value="1"/>
</dbReference>
<dbReference type="InterPro" id="IPR008628">
    <property type="entry name" value="GPP34-like"/>
</dbReference>
<protein>
    <recommendedName>
        <fullName evidence="7">Golgi phosphoprotein 3 GPP34</fullName>
    </recommendedName>
</protein>
<reference evidence="5 6" key="1">
    <citation type="submission" date="2020-08" db="EMBL/GenBank/DDBJ databases">
        <title>Sequencing the genomes of 1000 actinobacteria strains.</title>
        <authorList>
            <person name="Klenk H.-P."/>
        </authorList>
    </citation>
    <scope>NUCLEOTIDE SEQUENCE [LARGE SCALE GENOMIC DNA]</scope>
    <source>
        <strain evidence="5 6">DSM 45859</strain>
    </source>
</reference>
<dbReference type="GO" id="GO:0070273">
    <property type="term" value="F:phosphatidylinositol-4-phosphate binding"/>
    <property type="evidence" value="ECO:0007669"/>
    <property type="project" value="InterPro"/>
</dbReference>
<evidence type="ECO:0000256" key="4">
    <source>
        <dbReference type="ARBA" id="ARBA00023136"/>
    </source>
</evidence>
<dbReference type="PANTHER" id="PTHR12704:SF2">
    <property type="entry name" value="GOLGI PHOSPHOPROTEIN 3 HOMOLOG SAURON"/>
    <property type="match status" value="1"/>
</dbReference>
<gene>
    <name evidence="5" type="ORF">BJY18_006216</name>
</gene>
<keyword evidence="3" id="KW-0446">Lipid-binding</keyword>
<dbReference type="GO" id="GO:0005829">
    <property type="term" value="C:cytosol"/>
    <property type="evidence" value="ECO:0007669"/>
    <property type="project" value="TreeGrafter"/>
</dbReference>
<keyword evidence="4" id="KW-0472">Membrane</keyword>
<keyword evidence="2" id="KW-0333">Golgi apparatus</keyword>
<dbReference type="AlphaFoldDB" id="A0A840J0V6"/>
<dbReference type="GO" id="GO:0006890">
    <property type="term" value="P:retrograde vesicle-mediated transport, Golgi to endoplasmic reticulum"/>
    <property type="evidence" value="ECO:0007669"/>
    <property type="project" value="TreeGrafter"/>
</dbReference>
<evidence type="ECO:0000256" key="3">
    <source>
        <dbReference type="ARBA" id="ARBA00023121"/>
    </source>
</evidence>
<dbReference type="InterPro" id="IPR038261">
    <property type="entry name" value="GPP34-like_sf"/>
</dbReference>